<feature type="compositionally biased region" description="Basic residues" evidence="1">
    <location>
        <begin position="341"/>
        <end position="351"/>
    </location>
</feature>
<proteinExistence type="predicted"/>
<evidence type="ECO:0000313" key="3">
    <source>
        <dbReference type="Proteomes" id="UP000308005"/>
    </source>
</evidence>
<evidence type="ECO:0000313" key="2">
    <source>
        <dbReference type="EMBL" id="THZ18858.1"/>
    </source>
</evidence>
<protein>
    <submittedName>
        <fullName evidence="2">Uncharacterized protein</fullName>
    </submittedName>
</protein>
<reference evidence="2 3" key="1">
    <citation type="submission" date="2018-10" db="EMBL/GenBank/DDBJ databases">
        <title>Fifty Aureobasidium pullulans genomes reveal a recombining polyextremotolerant generalist.</title>
        <authorList>
            <person name="Gostincar C."/>
            <person name="Turk M."/>
            <person name="Zajc J."/>
            <person name="Gunde-Cimerman N."/>
        </authorList>
    </citation>
    <scope>NUCLEOTIDE SEQUENCE [LARGE SCALE GENOMIC DNA]</scope>
    <source>
        <strain evidence="2 3">EXF-3863</strain>
    </source>
</reference>
<name>A0A4S9T404_AURPU</name>
<dbReference type="Proteomes" id="UP000308005">
    <property type="component" value="Unassembled WGS sequence"/>
</dbReference>
<organism evidence="2 3">
    <name type="scientific">Aureobasidium pullulans</name>
    <name type="common">Black yeast</name>
    <name type="synonym">Pullularia pullulans</name>
    <dbReference type="NCBI Taxonomy" id="5580"/>
    <lineage>
        <taxon>Eukaryota</taxon>
        <taxon>Fungi</taxon>
        <taxon>Dikarya</taxon>
        <taxon>Ascomycota</taxon>
        <taxon>Pezizomycotina</taxon>
        <taxon>Dothideomycetes</taxon>
        <taxon>Dothideomycetidae</taxon>
        <taxon>Dothideales</taxon>
        <taxon>Saccotheciaceae</taxon>
        <taxon>Aureobasidium</taxon>
    </lineage>
</organism>
<sequence length="351" mass="39346">MVVFKLLVREIKRKIKDKRKSPKGRSGGQKRAPPSTCLPSGWIQTKRAALRTRGRVTAAHHIWSAKSSCSVQRVWLPCSKHRVCNCRMTDEAMATVSSKRKRPQPPSAPSSFDSESVSTSIMVNANTRNRDDSPSISVAQHLSRLDMAATDPPTTKKRPADMDEINETPGAYDSIMPSPNTSPTPNNLVPQRGRFILHPPRRVTSPPPPTPIASPNHEQDQQLSLPTAIKIAQDKLSTLRCDSPSTPVEDEHNQDQNMTWQEDEITGHNIDDTADDDGEGINGIGFIPTPAMVTKRSEQRRRQILEWRARESREARQRRYDKRKPSHRDSAISLDDGGGSFKRRMVRFAEA</sequence>
<comment type="caution">
    <text evidence="2">The sequence shown here is derived from an EMBL/GenBank/DDBJ whole genome shotgun (WGS) entry which is preliminary data.</text>
</comment>
<accession>A0A4S9T404</accession>
<feature type="compositionally biased region" description="Low complexity" evidence="1">
    <location>
        <begin position="177"/>
        <end position="187"/>
    </location>
</feature>
<feature type="region of interest" description="Disordered" evidence="1">
    <location>
        <begin position="310"/>
        <end position="351"/>
    </location>
</feature>
<feature type="region of interest" description="Disordered" evidence="1">
    <location>
        <begin position="200"/>
        <end position="222"/>
    </location>
</feature>
<feature type="region of interest" description="Disordered" evidence="1">
    <location>
        <begin position="15"/>
        <end position="40"/>
    </location>
</feature>
<dbReference type="AlphaFoldDB" id="A0A4S9T404"/>
<gene>
    <name evidence="2" type="ORF">D6C91_05352</name>
</gene>
<feature type="region of interest" description="Disordered" evidence="1">
    <location>
        <begin position="95"/>
        <end position="187"/>
    </location>
</feature>
<evidence type="ECO:0000256" key="1">
    <source>
        <dbReference type="SAM" id="MobiDB-lite"/>
    </source>
</evidence>
<dbReference type="EMBL" id="QZBM01000229">
    <property type="protein sequence ID" value="THZ18858.1"/>
    <property type="molecule type" value="Genomic_DNA"/>
</dbReference>
<feature type="compositionally biased region" description="Polar residues" evidence="1">
    <location>
        <begin position="109"/>
        <end position="127"/>
    </location>
</feature>